<protein>
    <submittedName>
        <fullName evidence="1">Uncharacterized protein</fullName>
    </submittedName>
</protein>
<reference evidence="1" key="1">
    <citation type="submission" date="2022-07" db="EMBL/GenBank/DDBJ databases">
        <title>Genome Sequence of Xylaria arbuscula.</title>
        <authorList>
            <person name="Buettner E."/>
        </authorList>
    </citation>
    <scope>NUCLEOTIDE SEQUENCE</scope>
    <source>
        <strain evidence="1">VT107</strain>
    </source>
</reference>
<dbReference type="AlphaFoldDB" id="A0A9W8NBZ5"/>
<gene>
    <name evidence="1" type="ORF">NPX13_g6650</name>
</gene>
<dbReference type="EMBL" id="JANPWZ010001203">
    <property type="protein sequence ID" value="KAJ3567780.1"/>
    <property type="molecule type" value="Genomic_DNA"/>
</dbReference>
<comment type="caution">
    <text evidence="1">The sequence shown here is derived from an EMBL/GenBank/DDBJ whole genome shotgun (WGS) entry which is preliminary data.</text>
</comment>
<dbReference type="VEuPathDB" id="FungiDB:F4678DRAFT_453404"/>
<sequence>MAELEIEDKGAAFEIGLCEGGDEGSDFRTQNDPSAPLQRSNIVERRGAVDIRCNSVDVIHGYLKNGEDPATLIVYEFQFDPRKRARRISMVDIEFSFSADGAKEPEVLKISNKGRMVLGRTSQTETITRGGEVKAGGNVFGAEIGGSWKWEKASTRETNDATTIVGSIDLPHGGRNYGAPNTATWTLIENQTMKTGVPAYVRTAVLLSRNDNDDEFFSTFKIKAKADLRRGFTQLFGRTPKDDPILYDATLPPTNKLQHYDTNSLGQVNLQDLATASFINSEG</sequence>
<proteinExistence type="predicted"/>
<organism evidence="1 2">
    <name type="scientific">Xylaria arbuscula</name>
    <dbReference type="NCBI Taxonomy" id="114810"/>
    <lineage>
        <taxon>Eukaryota</taxon>
        <taxon>Fungi</taxon>
        <taxon>Dikarya</taxon>
        <taxon>Ascomycota</taxon>
        <taxon>Pezizomycotina</taxon>
        <taxon>Sordariomycetes</taxon>
        <taxon>Xylariomycetidae</taxon>
        <taxon>Xylariales</taxon>
        <taxon>Xylariaceae</taxon>
        <taxon>Xylaria</taxon>
    </lineage>
</organism>
<keyword evidence="2" id="KW-1185">Reference proteome</keyword>
<evidence type="ECO:0000313" key="2">
    <source>
        <dbReference type="Proteomes" id="UP001148614"/>
    </source>
</evidence>
<dbReference type="Proteomes" id="UP001148614">
    <property type="component" value="Unassembled WGS sequence"/>
</dbReference>
<name>A0A9W8NBZ5_9PEZI</name>
<accession>A0A9W8NBZ5</accession>
<evidence type="ECO:0000313" key="1">
    <source>
        <dbReference type="EMBL" id="KAJ3567780.1"/>
    </source>
</evidence>